<feature type="coiled-coil region" evidence="1">
    <location>
        <begin position="71"/>
        <end position="136"/>
    </location>
</feature>
<evidence type="ECO:0000313" key="2">
    <source>
        <dbReference type="EMBL" id="NER26693.1"/>
    </source>
</evidence>
<proteinExistence type="predicted"/>
<name>A0A6B3N579_9CYAN</name>
<comment type="caution">
    <text evidence="2">The sequence shown here is derived from an EMBL/GenBank/DDBJ whole genome shotgun (WGS) entry which is preliminary data.</text>
</comment>
<organism evidence="2">
    <name type="scientific">Symploca sp. SIO1C4</name>
    <dbReference type="NCBI Taxonomy" id="2607765"/>
    <lineage>
        <taxon>Bacteria</taxon>
        <taxon>Bacillati</taxon>
        <taxon>Cyanobacteriota</taxon>
        <taxon>Cyanophyceae</taxon>
        <taxon>Coleofasciculales</taxon>
        <taxon>Coleofasciculaceae</taxon>
        <taxon>Symploca</taxon>
    </lineage>
</organism>
<evidence type="ECO:0000256" key="1">
    <source>
        <dbReference type="SAM" id="Coils"/>
    </source>
</evidence>
<feature type="coiled-coil region" evidence="1">
    <location>
        <begin position="269"/>
        <end position="317"/>
    </location>
</feature>
<gene>
    <name evidence="2" type="ORF">F6J89_03440</name>
</gene>
<dbReference type="EMBL" id="JAAHFQ010000043">
    <property type="protein sequence ID" value="NER26693.1"/>
    <property type="molecule type" value="Genomic_DNA"/>
</dbReference>
<accession>A0A6B3N579</accession>
<protein>
    <submittedName>
        <fullName evidence="2">Uncharacterized protein</fullName>
    </submittedName>
</protein>
<keyword evidence="1" id="KW-0175">Coiled coil</keyword>
<dbReference type="AlphaFoldDB" id="A0A6B3N579"/>
<reference evidence="2" key="1">
    <citation type="submission" date="2019-11" db="EMBL/GenBank/DDBJ databases">
        <title>Genomic insights into an expanded diversity of filamentous marine cyanobacteria reveals the extraordinary biosynthetic potential of Moorea and Okeania.</title>
        <authorList>
            <person name="Ferreira Leao T."/>
            <person name="Wang M."/>
            <person name="Moss N."/>
            <person name="Da Silva R."/>
            <person name="Sanders J."/>
            <person name="Nurk S."/>
            <person name="Gurevich A."/>
            <person name="Humphrey G."/>
            <person name="Reher R."/>
            <person name="Zhu Q."/>
            <person name="Belda-Ferre P."/>
            <person name="Glukhov E."/>
            <person name="Rex R."/>
            <person name="Dorrestein P.C."/>
            <person name="Knight R."/>
            <person name="Pevzner P."/>
            <person name="Gerwick W.H."/>
            <person name="Gerwick L."/>
        </authorList>
    </citation>
    <scope>NUCLEOTIDE SEQUENCE</scope>
    <source>
        <strain evidence="2">SIO1C4</strain>
    </source>
</reference>
<sequence length="333" mass="39534">MVAREDSKQKIFQAFEQILADRKKTDSKIATKEQEAEKTKNQQVLEVASTYTVNSIVTGLADLQLEFGNVVNDLSEKLSEEVSKLEELKLAINVETKHLQELQEIRIVADALHILTQEHQENLKILDKNYSQYQEELEKDIVHKHQLWEIEQEEFESKVQEDSELLIRERQLQETDYQYELERQRKIETDQYEEFKRDQQREQQTVNQEKEKQWAEREKIIAEQQALFEEYQQAIKTFPSQLDEAVKKAREEAIKEVHQNGKVKAELLEKDWEATKRSYEFKIQSLEENIQKRATEIENLYNQLQDTLKQSQSLTLKAFENSSNINSKDRNKN</sequence>